<feature type="compositionally biased region" description="Basic and acidic residues" evidence="1">
    <location>
        <begin position="257"/>
        <end position="274"/>
    </location>
</feature>
<keyword evidence="3" id="KW-1185">Reference proteome</keyword>
<dbReference type="EMBL" id="DS547093">
    <property type="protein sequence ID" value="EDR13221.1"/>
    <property type="molecule type" value="Genomic_DNA"/>
</dbReference>
<gene>
    <name evidence="2" type="ORF">LACBIDRAFT_322722</name>
</gene>
<evidence type="ECO:0000256" key="1">
    <source>
        <dbReference type="SAM" id="MobiDB-lite"/>
    </source>
</evidence>
<evidence type="ECO:0000313" key="2">
    <source>
        <dbReference type="EMBL" id="EDR13221.1"/>
    </source>
</evidence>
<name>B0CXA5_LACBS</name>
<dbReference type="KEGG" id="lbc:LACBIDRAFT_322722"/>
<dbReference type="Proteomes" id="UP000001194">
    <property type="component" value="Unassembled WGS sequence"/>
</dbReference>
<proteinExistence type="predicted"/>
<dbReference type="HOGENOM" id="CLU_057729_0_0_1"/>
<organism evidence="3">
    <name type="scientific">Laccaria bicolor (strain S238N-H82 / ATCC MYA-4686)</name>
    <name type="common">Bicoloured deceiver</name>
    <name type="synonym">Laccaria laccata var. bicolor</name>
    <dbReference type="NCBI Taxonomy" id="486041"/>
    <lineage>
        <taxon>Eukaryota</taxon>
        <taxon>Fungi</taxon>
        <taxon>Dikarya</taxon>
        <taxon>Basidiomycota</taxon>
        <taxon>Agaricomycotina</taxon>
        <taxon>Agaricomycetes</taxon>
        <taxon>Agaricomycetidae</taxon>
        <taxon>Agaricales</taxon>
        <taxon>Agaricineae</taxon>
        <taxon>Hydnangiaceae</taxon>
        <taxon>Laccaria</taxon>
    </lineage>
</organism>
<feature type="region of interest" description="Disordered" evidence="1">
    <location>
        <begin position="200"/>
        <end position="249"/>
    </location>
</feature>
<feature type="region of interest" description="Disordered" evidence="1">
    <location>
        <begin position="255"/>
        <end position="274"/>
    </location>
</feature>
<protein>
    <submittedName>
        <fullName evidence="2">Predicted protein</fullName>
    </submittedName>
</protein>
<dbReference type="AlphaFoldDB" id="B0CXA5"/>
<sequence>MLSNGFPSPYFVGNFNQPGVFHDYYPLLFEKSVVRTVHHSLKTLEDFHIRNFVRTFMLSNGFPSPYFVEIFGQPSRSTLITLRMSGIHVDFEPEAAWKRALQSQIKDNLKKMLEDARTSYEFQIANVQRTCEEKRSELMAEYFSYVEFLQASAGAEYEDAIKRERGGRERVVQCGVMPEEWSSALQEQKDILEAIERKKGTPFGVGRPSRETTIPDEVERSTTSIPSTQPTSHNAASSTWTDTGILDGQPLQMPEEAAARERREEHERQQEEFRKCADGPLSDEDAIKLLLFHDQQWSYVAEYTSLRWYDIPWPVLRVAVRSPDDLTLDAVSAYIMLGFDLRRDKARLKQRLREHIKKWHPDRFEGRYLKKVPDGWERERVGRGAAMVARILIDLLREIV</sequence>
<feature type="compositionally biased region" description="Low complexity" evidence="1">
    <location>
        <begin position="221"/>
        <end position="232"/>
    </location>
</feature>
<feature type="compositionally biased region" description="Polar residues" evidence="1">
    <location>
        <begin position="233"/>
        <end position="242"/>
    </location>
</feature>
<dbReference type="OrthoDB" id="412109at2759"/>
<accession>B0CXA5</accession>
<dbReference type="RefSeq" id="XP_001875719.1">
    <property type="nucleotide sequence ID" value="XM_001875684.1"/>
</dbReference>
<dbReference type="GeneID" id="6071454"/>
<dbReference type="InParanoid" id="B0CXA5"/>
<reference evidence="2 3" key="1">
    <citation type="journal article" date="2008" name="Nature">
        <title>The genome of Laccaria bicolor provides insights into mycorrhizal symbiosis.</title>
        <authorList>
            <person name="Martin F."/>
            <person name="Aerts A."/>
            <person name="Ahren D."/>
            <person name="Brun A."/>
            <person name="Danchin E.G.J."/>
            <person name="Duchaussoy F."/>
            <person name="Gibon J."/>
            <person name="Kohler A."/>
            <person name="Lindquist E."/>
            <person name="Pereda V."/>
            <person name="Salamov A."/>
            <person name="Shapiro H.J."/>
            <person name="Wuyts J."/>
            <person name="Blaudez D."/>
            <person name="Buee M."/>
            <person name="Brokstein P."/>
            <person name="Canbaeck B."/>
            <person name="Cohen D."/>
            <person name="Courty P.E."/>
            <person name="Coutinho P.M."/>
            <person name="Delaruelle C."/>
            <person name="Detter J.C."/>
            <person name="Deveau A."/>
            <person name="DiFazio S."/>
            <person name="Duplessis S."/>
            <person name="Fraissinet-Tachet L."/>
            <person name="Lucic E."/>
            <person name="Frey-Klett P."/>
            <person name="Fourrey C."/>
            <person name="Feussner I."/>
            <person name="Gay G."/>
            <person name="Grimwood J."/>
            <person name="Hoegger P.J."/>
            <person name="Jain P."/>
            <person name="Kilaru S."/>
            <person name="Labbe J."/>
            <person name="Lin Y.C."/>
            <person name="Legue V."/>
            <person name="Le Tacon F."/>
            <person name="Marmeisse R."/>
            <person name="Melayah D."/>
            <person name="Montanini B."/>
            <person name="Muratet M."/>
            <person name="Nehls U."/>
            <person name="Niculita-Hirzel H."/>
            <person name="Oudot-Le Secq M.P."/>
            <person name="Peter M."/>
            <person name="Quesneville H."/>
            <person name="Rajashekar B."/>
            <person name="Reich M."/>
            <person name="Rouhier N."/>
            <person name="Schmutz J."/>
            <person name="Yin T."/>
            <person name="Chalot M."/>
            <person name="Henrissat B."/>
            <person name="Kuees U."/>
            <person name="Lucas S."/>
            <person name="Van de Peer Y."/>
            <person name="Podila G.K."/>
            <person name="Polle A."/>
            <person name="Pukkila P.J."/>
            <person name="Richardson P.M."/>
            <person name="Rouze P."/>
            <person name="Sanders I.R."/>
            <person name="Stajich J.E."/>
            <person name="Tunlid A."/>
            <person name="Tuskan G."/>
            <person name="Grigoriev I.V."/>
        </authorList>
    </citation>
    <scope>NUCLEOTIDE SEQUENCE [LARGE SCALE GENOMIC DNA]</scope>
    <source>
        <strain evidence="3">S238N-H82 / ATCC MYA-4686</strain>
    </source>
</reference>
<evidence type="ECO:0000313" key="3">
    <source>
        <dbReference type="Proteomes" id="UP000001194"/>
    </source>
</evidence>